<dbReference type="Proteomes" id="UP001597478">
    <property type="component" value="Unassembled WGS sequence"/>
</dbReference>
<sequence>MSKGTLGHECGTRGCDRIGWGISIMVSRPSIYRCAACHECIDALAPEWIPGMTDRDAYEARNRAIGEMDAATLRRDAAPILARINAAREAYFRLADLIGATAAEQAVTAIVEAGDRVIDVTVINWWRPTAGPSITARWPRNRRGTRSRTRGRSLSTACASAPYAESWSD</sequence>
<dbReference type="EMBL" id="JBHUOF010000033">
    <property type="protein sequence ID" value="MFD2801569.1"/>
    <property type="molecule type" value="Genomic_DNA"/>
</dbReference>
<evidence type="ECO:0000313" key="2">
    <source>
        <dbReference type="Proteomes" id="UP001597478"/>
    </source>
</evidence>
<reference evidence="2" key="1">
    <citation type="journal article" date="2019" name="Int. J. Syst. Evol. Microbiol.">
        <title>The Global Catalogue of Microorganisms (GCM) 10K type strain sequencing project: providing services to taxonomists for standard genome sequencing and annotation.</title>
        <authorList>
            <consortium name="The Broad Institute Genomics Platform"/>
            <consortium name="The Broad Institute Genome Sequencing Center for Infectious Disease"/>
            <person name="Wu L."/>
            <person name="Ma J."/>
        </authorList>
    </citation>
    <scope>NUCLEOTIDE SEQUENCE [LARGE SCALE GENOMIC DNA]</scope>
    <source>
        <strain evidence="2">IBRC-M 10906</strain>
    </source>
</reference>
<gene>
    <name evidence="1" type="ORF">ACFS2C_19445</name>
</gene>
<comment type="caution">
    <text evidence="1">The sequence shown here is derived from an EMBL/GenBank/DDBJ whole genome shotgun (WGS) entry which is preliminary data.</text>
</comment>
<dbReference type="RefSeq" id="WP_377393677.1">
    <property type="nucleotide sequence ID" value="NZ_JBHSAN010000037.1"/>
</dbReference>
<protein>
    <submittedName>
        <fullName evidence="1">Uncharacterized protein</fullName>
    </submittedName>
</protein>
<organism evidence="1 2">
    <name type="scientific">Prauserella oleivorans</name>
    <dbReference type="NCBI Taxonomy" id="1478153"/>
    <lineage>
        <taxon>Bacteria</taxon>
        <taxon>Bacillati</taxon>
        <taxon>Actinomycetota</taxon>
        <taxon>Actinomycetes</taxon>
        <taxon>Pseudonocardiales</taxon>
        <taxon>Pseudonocardiaceae</taxon>
        <taxon>Prauserella</taxon>
    </lineage>
</organism>
<keyword evidence="2" id="KW-1185">Reference proteome</keyword>
<evidence type="ECO:0000313" key="1">
    <source>
        <dbReference type="EMBL" id="MFD2801569.1"/>
    </source>
</evidence>
<name>A0ABW5WEG9_9PSEU</name>
<proteinExistence type="predicted"/>
<accession>A0ABW5WEG9</accession>